<dbReference type="Pfam" id="PF08734">
    <property type="entry name" value="GYD"/>
    <property type="match status" value="1"/>
</dbReference>
<organism evidence="1 2">
    <name type="scientific">Capillimicrobium parvum</name>
    <dbReference type="NCBI Taxonomy" id="2884022"/>
    <lineage>
        <taxon>Bacteria</taxon>
        <taxon>Bacillati</taxon>
        <taxon>Actinomycetota</taxon>
        <taxon>Thermoleophilia</taxon>
        <taxon>Solirubrobacterales</taxon>
        <taxon>Capillimicrobiaceae</taxon>
        <taxon>Capillimicrobium</taxon>
    </lineage>
</organism>
<dbReference type="InterPro" id="IPR014845">
    <property type="entry name" value="GYD/TTHA1554"/>
</dbReference>
<gene>
    <name evidence="1" type="ORF">DSM104329_00452</name>
</gene>
<evidence type="ECO:0000313" key="1">
    <source>
        <dbReference type="EMBL" id="UGS34081.1"/>
    </source>
</evidence>
<evidence type="ECO:0008006" key="3">
    <source>
        <dbReference type="Google" id="ProtNLM"/>
    </source>
</evidence>
<proteinExistence type="predicted"/>
<protein>
    <recommendedName>
        <fullName evidence="3">GYD domain protein</fullName>
    </recommendedName>
</protein>
<dbReference type="Proteomes" id="UP001162834">
    <property type="component" value="Chromosome"/>
</dbReference>
<sequence>MPKYLIEASYTLDGVKGVQSAGGTSRRDAVAKAAESAGGRLETFYFAFGDHDVYTIVDLPDNESAAAVALGVNAAGGATVRTVVLLTPEEVDAAAKRSVSYRPPGA</sequence>
<dbReference type="AlphaFoldDB" id="A0A9E7BXL2"/>
<dbReference type="KEGG" id="sbae:DSM104329_00452"/>
<name>A0A9E7BXL2_9ACTN</name>
<dbReference type="RefSeq" id="WP_259313770.1">
    <property type="nucleotide sequence ID" value="NZ_CP087164.1"/>
</dbReference>
<evidence type="ECO:0000313" key="2">
    <source>
        <dbReference type="Proteomes" id="UP001162834"/>
    </source>
</evidence>
<keyword evidence="2" id="KW-1185">Reference proteome</keyword>
<reference evidence="1" key="1">
    <citation type="journal article" date="2022" name="Int. J. Syst. Evol. Microbiol.">
        <title>Pseudomonas aegrilactucae sp. nov. and Pseudomonas morbosilactucae sp. nov., pathogens causing bacterial rot of lettuce in Japan.</title>
        <authorList>
            <person name="Sawada H."/>
            <person name="Fujikawa T."/>
            <person name="Satou M."/>
        </authorList>
    </citation>
    <scope>NUCLEOTIDE SEQUENCE</scope>
    <source>
        <strain evidence="1">0166_1</strain>
    </source>
</reference>
<accession>A0A9E7BXL2</accession>
<dbReference type="EMBL" id="CP087164">
    <property type="protein sequence ID" value="UGS34081.1"/>
    <property type="molecule type" value="Genomic_DNA"/>
</dbReference>